<proteinExistence type="predicted"/>
<name>A0AAN3YXP3_PROMI</name>
<accession>A0AAN3YXP3</accession>
<comment type="caution">
    <text evidence="1">The sequence shown here is derived from an EMBL/GenBank/DDBJ whole genome shotgun (WGS) entry which is preliminary data.</text>
</comment>
<evidence type="ECO:0000313" key="2">
    <source>
        <dbReference type="Proteomes" id="UP001171165"/>
    </source>
</evidence>
<gene>
    <name evidence="1" type="ORF">PW210_003635</name>
</gene>
<sequence>MNNETEIEQAIKEFKESGELSTFHIIKIANEVMLKIRNEIKPYSNDDNFNSNSIARAILKTALAALDT</sequence>
<dbReference type="RefSeq" id="WP_017827446.1">
    <property type="nucleotide sequence ID" value="NZ_BRSZ01000036.1"/>
</dbReference>
<reference evidence="1" key="1">
    <citation type="submission" date="2023-06" db="EMBL/GenBank/DDBJ databases">
        <authorList>
            <consortium name="Clinical and Environmental Microbiology Branch: Whole genome sequencing antimicrobial resistance pathogens in the healthcare setting"/>
        </authorList>
    </citation>
    <scope>NUCLEOTIDE SEQUENCE</scope>
    <source>
        <strain evidence="1">Microbial</strain>
    </source>
</reference>
<evidence type="ECO:0000313" key="1">
    <source>
        <dbReference type="EMBL" id="EKW9777761.1"/>
    </source>
</evidence>
<dbReference type="EMBL" id="ABKSPD020000017">
    <property type="protein sequence ID" value="EKW9777761.1"/>
    <property type="molecule type" value="Genomic_DNA"/>
</dbReference>
<protein>
    <submittedName>
        <fullName evidence="1">Uncharacterized protein</fullName>
    </submittedName>
</protein>
<dbReference type="Proteomes" id="UP001171165">
    <property type="component" value="Unassembled WGS sequence"/>
</dbReference>
<organism evidence="1 2">
    <name type="scientific">Proteus mirabilis</name>
    <dbReference type="NCBI Taxonomy" id="584"/>
    <lineage>
        <taxon>Bacteria</taxon>
        <taxon>Pseudomonadati</taxon>
        <taxon>Pseudomonadota</taxon>
        <taxon>Gammaproteobacteria</taxon>
        <taxon>Enterobacterales</taxon>
        <taxon>Morganellaceae</taxon>
        <taxon>Proteus</taxon>
    </lineage>
</organism>
<dbReference type="AlphaFoldDB" id="A0AAN3YXP3"/>